<dbReference type="CDD" id="cd06259">
    <property type="entry name" value="YdcF-like"/>
    <property type="match status" value="1"/>
</dbReference>
<proteinExistence type="predicted"/>
<dbReference type="Gene3D" id="3.40.50.620">
    <property type="entry name" value="HUPs"/>
    <property type="match status" value="1"/>
</dbReference>
<dbReference type="Proteomes" id="UP000218767">
    <property type="component" value="Unassembled WGS sequence"/>
</dbReference>
<dbReference type="EMBL" id="NVUL01000066">
    <property type="protein sequence ID" value="PCI75851.1"/>
    <property type="molecule type" value="Genomic_DNA"/>
</dbReference>
<feature type="transmembrane region" description="Helical" evidence="1">
    <location>
        <begin position="12"/>
        <end position="32"/>
    </location>
</feature>
<dbReference type="Pfam" id="PF02698">
    <property type="entry name" value="DUF218"/>
    <property type="match status" value="1"/>
</dbReference>
<evidence type="ECO:0000259" key="2">
    <source>
        <dbReference type="Pfam" id="PF02698"/>
    </source>
</evidence>
<sequence length="276" mass="30621">MDTVFFLASKIIWALISPDSLIVILGVSAWVAGILKWQRISRSLLAGCALLLVLIGFFPVGEWLIAPLENRFTTNAALPSEIDGIVVLGGAISPRMSNIWQQPEVGGGADRLTNFLYLARLYPNAQLVFTGGSGAVTEQEFKEAEMAQILFDQLGLAERAIIYESESRNTSENARNSKELVTPKDEENWLLVTSAFHMPRSIGVFCQEQWIVQPYPVDHYSQKGNLLRLNFSFAENLSVLRVAVREWVGLVAYRFSGRTDRLLPGINNNCTATGVE</sequence>
<feature type="domain" description="DUF218" evidence="2">
    <location>
        <begin position="83"/>
        <end position="249"/>
    </location>
</feature>
<keyword evidence="1" id="KW-0812">Transmembrane</keyword>
<gene>
    <name evidence="3" type="ORF">COB20_11945</name>
</gene>
<feature type="transmembrane region" description="Helical" evidence="1">
    <location>
        <begin position="44"/>
        <end position="65"/>
    </location>
</feature>
<organism evidence="3 4">
    <name type="scientific">SAR86 cluster bacterium</name>
    <dbReference type="NCBI Taxonomy" id="2030880"/>
    <lineage>
        <taxon>Bacteria</taxon>
        <taxon>Pseudomonadati</taxon>
        <taxon>Pseudomonadota</taxon>
        <taxon>Gammaproteobacteria</taxon>
        <taxon>SAR86 cluster</taxon>
    </lineage>
</organism>
<name>A0A2A4X0J6_9GAMM</name>
<dbReference type="GO" id="GO:0043164">
    <property type="term" value="P:Gram-negative-bacterium-type cell wall biogenesis"/>
    <property type="evidence" value="ECO:0007669"/>
    <property type="project" value="TreeGrafter"/>
</dbReference>
<evidence type="ECO:0000313" key="3">
    <source>
        <dbReference type="EMBL" id="PCI75851.1"/>
    </source>
</evidence>
<keyword evidence="1" id="KW-1133">Transmembrane helix</keyword>
<dbReference type="AlphaFoldDB" id="A0A2A4X0J6"/>
<protein>
    <recommendedName>
        <fullName evidence="2">DUF218 domain-containing protein</fullName>
    </recommendedName>
</protein>
<dbReference type="GO" id="GO:0000270">
    <property type="term" value="P:peptidoglycan metabolic process"/>
    <property type="evidence" value="ECO:0007669"/>
    <property type="project" value="TreeGrafter"/>
</dbReference>
<dbReference type="GO" id="GO:0005886">
    <property type="term" value="C:plasma membrane"/>
    <property type="evidence" value="ECO:0007669"/>
    <property type="project" value="TreeGrafter"/>
</dbReference>
<dbReference type="PANTHER" id="PTHR30336">
    <property type="entry name" value="INNER MEMBRANE PROTEIN, PROBABLE PERMEASE"/>
    <property type="match status" value="1"/>
</dbReference>
<accession>A0A2A4X0J6</accession>
<dbReference type="PANTHER" id="PTHR30336:SF4">
    <property type="entry name" value="ENVELOPE BIOGENESIS FACTOR ELYC"/>
    <property type="match status" value="1"/>
</dbReference>
<dbReference type="InterPro" id="IPR003848">
    <property type="entry name" value="DUF218"/>
</dbReference>
<reference evidence="4" key="1">
    <citation type="submission" date="2017-08" db="EMBL/GenBank/DDBJ databases">
        <title>A dynamic microbial community with high functional redundancy inhabits the cold, oxic subseafloor aquifer.</title>
        <authorList>
            <person name="Tully B.J."/>
            <person name="Wheat C.G."/>
            <person name="Glazer B.T."/>
            <person name="Huber J.A."/>
        </authorList>
    </citation>
    <scope>NUCLEOTIDE SEQUENCE [LARGE SCALE GENOMIC DNA]</scope>
</reference>
<evidence type="ECO:0000256" key="1">
    <source>
        <dbReference type="SAM" id="Phobius"/>
    </source>
</evidence>
<keyword evidence="1" id="KW-0472">Membrane</keyword>
<dbReference type="InterPro" id="IPR051599">
    <property type="entry name" value="Cell_Envelope_Assoc"/>
</dbReference>
<dbReference type="InterPro" id="IPR014729">
    <property type="entry name" value="Rossmann-like_a/b/a_fold"/>
</dbReference>
<evidence type="ECO:0000313" key="4">
    <source>
        <dbReference type="Proteomes" id="UP000218767"/>
    </source>
</evidence>
<comment type="caution">
    <text evidence="3">The sequence shown here is derived from an EMBL/GenBank/DDBJ whole genome shotgun (WGS) entry which is preliminary data.</text>
</comment>